<protein>
    <submittedName>
        <fullName evidence="1">DUF2490 domain-containing protein</fullName>
    </submittedName>
</protein>
<dbReference type="Pfam" id="PF10677">
    <property type="entry name" value="DUF2490"/>
    <property type="match status" value="1"/>
</dbReference>
<dbReference type="InterPro" id="IPR019619">
    <property type="entry name" value="DUF2490"/>
</dbReference>
<organism evidence="1 2">
    <name type="scientific">Reichenbachiella carrageenanivorans</name>
    <dbReference type="NCBI Taxonomy" id="2979869"/>
    <lineage>
        <taxon>Bacteria</taxon>
        <taxon>Pseudomonadati</taxon>
        <taxon>Bacteroidota</taxon>
        <taxon>Cytophagia</taxon>
        <taxon>Cytophagales</taxon>
        <taxon>Reichenbachiellaceae</taxon>
        <taxon>Reichenbachiella</taxon>
    </lineage>
</organism>
<reference evidence="1" key="1">
    <citation type="submission" date="2022-10" db="EMBL/GenBank/DDBJ databases">
        <title>Comparative genomics and taxonomic characterization of three novel marine species of genus Reichenbachiella exhibiting antioxidant and polysaccharide degradation activities.</title>
        <authorList>
            <person name="Muhammad N."/>
            <person name="Lee Y.-J."/>
            <person name="Ko J."/>
            <person name="Kim S.-G."/>
        </authorList>
    </citation>
    <scope>NUCLEOTIDE SEQUENCE</scope>
    <source>
        <strain evidence="1">Wsw4-B4</strain>
    </source>
</reference>
<keyword evidence="2" id="KW-1185">Reference proteome</keyword>
<sequence>MKIIFTSILIFWGLFAQAQDVFKVSESWTDLTIWYKIGDQIKIGGDVGYRTTIKDFSFHLGYIRPTIIWKPSPLYNLSFAVSNFYKDISGSINLNELRLAQEANLFWPKIGSFKIDHRLRFEERFYQINNNKANSTRMRYRLGLKSPTFHLFGIGTPFFSELTWEDFKLLGSSFEYYWGNTQRWEVVLGNKISKKVKLGFHYILQTTRTTDKTFSLQENILRIRIGYTIN</sequence>
<evidence type="ECO:0000313" key="2">
    <source>
        <dbReference type="Proteomes" id="UP001062165"/>
    </source>
</evidence>
<dbReference type="RefSeq" id="WP_263052259.1">
    <property type="nucleotide sequence ID" value="NZ_CP106735.1"/>
</dbReference>
<accession>A0ABY6D3Q1</accession>
<evidence type="ECO:0000313" key="1">
    <source>
        <dbReference type="EMBL" id="UXX80529.1"/>
    </source>
</evidence>
<dbReference type="Proteomes" id="UP001062165">
    <property type="component" value="Chromosome"/>
</dbReference>
<dbReference type="EMBL" id="CP106735">
    <property type="protein sequence ID" value="UXX80529.1"/>
    <property type="molecule type" value="Genomic_DNA"/>
</dbReference>
<gene>
    <name evidence="1" type="ORF">N7E81_05375</name>
</gene>
<name>A0ABY6D3Q1_9BACT</name>
<proteinExistence type="predicted"/>